<gene>
    <name evidence="2" type="ORF">PM001_LOCUS5791</name>
</gene>
<reference evidence="2" key="1">
    <citation type="submission" date="2024-01" db="EMBL/GenBank/DDBJ databases">
        <authorList>
            <person name="Webb A."/>
        </authorList>
    </citation>
    <scope>NUCLEOTIDE SEQUENCE</scope>
    <source>
        <strain evidence="2">Pm1</strain>
    </source>
</reference>
<evidence type="ECO:0000256" key="1">
    <source>
        <dbReference type="SAM" id="MobiDB-lite"/>
    </source>
</evidence>
<organism evidence="2 3">
    <name type="scientific">Peronospora matthiolae</name>
    <dbReference type="NCBI Taxonomy" id="2874970"/>
    <lineage>
        <taxon>Eukaryota</taxon>
        <taxon>Sar</taxon>
        <taxon>Stramenopiles</taxon>
        <taxon>Oomycota</taxon>
        <taxon>Peronosporomycetes</taxon>
        <taxon>Peronosporales</taxon>
        <taxon>Peronosporaceae</taxon>
        <taxon>Peronospora</taxon>
    </lineage>
</organism>
<dbReference type="AlphaFoldDB" id="A0AAV1TEA8"/>
<feature type="region of interest" description="Disordered" evidence="1">
    <location>
        <begin position="406"/>
        <end position="426"/>
    </location>
</feature>
<proteinExistence type="predicted"/>
<feature type="region of interest" description="Disordered" evidence="1">
    <location>
        <begin position="323"/>
        <end position="371"/>
    </location>
</feature>
<name>A0AAV1TEA8_9STRA</name>
<comment type="caution">
    <text evidence="2">The sequence shown here is derived from an EMBL/GenBank/DDBJ whole genome shotgun (WGS) entry which is preliminary data.</text>
</comment>
<evidence type="ECO:0000313" key="3">
    <source>
        <dbReference type="Proteomes" id="UP001162060"/>
    </source>
</evidence>
<accession>A0AAV1TEA8</accession>
<dbReference type="EMBL" id="CAKLBY020000047">
    <property type="protein sequence ID" value="CAK7918426.1"/>
    <property type="molecule type" value="Genomic_DNA"/>
</dbReference>
<dbReference type="Proteomes" id="UP001162060">
    <property type="component" value="Unassembled WGS sequence"/>
</dbReference>
<evidence type="ECO:0000313" key="2">
    <source>
        <dbReference type="EMBL" id="CAK7918426.1"/>
    </source>
</evidence>
<feature type="compositionally biased region" description="Polar residues" evidence="1">
    <location>
        <begin position="329"/>
        <end position="355"/>
    </location>
</feature>
<protein>
    <submittedName>
        <fullName evidence="2">Uncharacterized protein</fullName>
    </submittedName>
</protein>
<sequence>MPSSRDSDDAGGTKLSVEPRQVAACVATRCEAEELLTPGLGKAKAREPETATHLRTSWQDGSDNTCNSRVVSAIEEKVLLGERTDNEELGCQGGTTLDVPVYHVTSPGWEYAALKQRGDEWLQQVVTLYDDVLLPAMKDNEMFDVQELWGYSSDVLEPKLLLKTEKEAECLEVQLTLLEPQRIQCGWCETRRPGRSLMYDESSKILQKAIRGMDQMKLLLKEVVVLDVFEGDWGRGLYGICSTNDADEIQQLLLPYDIVRNDEARVLGAPSKIVSLANDYLHDFQRTDISLTKASMNIPCVWSHTVARNGLANLVAEKLKEEVTPPKLATSSTRDSVSLPVQDNDANNHPATPSATKKKKNGHTEPTSQDHLARLVPANKAVTADLSTDYLLSEKFLRCAWSDRSPDQTDSIEIIPTDDMSSNHSTEDSTLNRLLQQIARPALWDLMRKRMLQVHETSFQQALDSVSLEALEAIVYKQCHEVKKMSLNPSSFSSTEIIEACVSLRQATWLHTLRIISICQVREEAMMAVVLARILHSAKYKLMLGSANWNDLCTLLEPIGKRGVHIDTMIESDGQKVTKKMTENEMVSHPPHKRQKVIAVDEETVPVRVLCSVPFLQQHELLDELCTEQQIYFIERDLPSPIDILVDERNCICVVTGAIFQVEASMRHFVFSLARVQIQFQKCWLVIALFSPPTSDMEDVMNLFLSALVQFRVEMQVLTSFSCEEAGCFVRAVIDQCADIALDDRRILPRMWFDRPFLLEEESQFERFLVSTRIVNNYAAQSLLHKICMEDLFTKDITELKLLVQNVVMDHQLELLWRLVQQGHGLNGAA</sequence>